<evidence type="ECO:0000313" key="2">
    <source>
        <dbReference type="Proteomes" id="UP000304900"/>
    </source>
</evidence>
<comment type="caution">
    <text evidence="1">The sequence shown here is derived from an EMBL/GenBank/DDBJ whole genome shotgun (WGS) entry which is preliminary data.</text>
</comment>
<evidence type="ECO:0000313" key="1">
    <source>
        <dbReference type="EMBL" id="TKT90746.1"/>
    </source>
</evidence>
<dbReference type="RefSeq" id="WP_137341290.1">
    <property type="nucleotide sequence ID" value="NZ_BSQH01000003.1"/>
</dbReference>
<reference evidence="1 2" key="1">
    <citation type="submission" date="2019-05" db="EMBL/GenBank/DDBJ databases">
        <title>Dyadobacter AR-3-8 sp. nov., isolated from arctic soil.</title>
        <authorList>
            <person name="Chaudhary D.K."/>
        </authorList>
    </citation>
    <scope>NUCLEOTIDE SEQUENCE [LARGE SCALE GENOMIC DNA]</scope>
    <source>
        <strain evidence="1 2">AR-3-8</strain>
    </source>
</reference>
<dbReference type="EMBL" id="SZVO01000008">
    <property type="protein sequence ID" value="TKT90746.1"/>
    <property type="molecule type" value="Genomic_DNA"/>
</dbReference>
<name>A0A4U6D283_9BACT</name>
<proteinExistence type="predicted"/>
<gene>
    <name evidence="1" type="ORF">FDK13_17410</name>
</gene>
<sequence>MRNITSSAFRYLPALMLGLIFLLNGCKKDVSPQEPNETDITALAKLFSERGYQSTLIQPFGDTLVITWTPEWDKSKQQVKNDSMETLLIPLIPQLKNIKTGIVITDAHFLGFAKYINIKIAKTTTFYLAEYTTNSEVTVVNPDTFSGIMLLRNLETNKTFVYKYLNGTQI</sequence>
<accession>A0A4U6D283</accession>
<dbReference type="OrthoDB" id="711004at2"/>
<dbReference type="Proteomes" id="UP000304900">
    <property type="component" value="Unassembled WGS sequence"/>
</dbReference>
<protein>
    <submittedName>
        <fullName evidence="1">Uncharacterized protein</fullName>
    </submittedName>
</protein>
<organism evidence="1 2">
    <name type="scientific">Dyadobacter frigoris</name>
    <dbReference type="NCBI Taxonomy" id="2576211"/>
    <lineage>
        <taxon>Bacteria</taxon>
        <taxon>Pseudomonadati</taxon>
        <taxon>Bacteroidota</taxon>
        <taxon>Cytophagia</taxon>
        <taxon>Cytophagales</taxon>
        <taxon>Spirosomataceae</taxon>
        <taxon>Dyadobacter</taxon>
    </lineage>
</organism>
<keyword evidence="2" id="KW-1185">Reference proteome</keyword>
<dbReference type="AlphaFoldDB" id="A0A4U6D283"/>